<organism evidence="1 2">
    <name type="scientific">Hymenobacter lapidiphilus</name>
    <dbReference type="NCBI Taxonomy" id="2608003"/>
    <lineage>
        <taxon>Bacteria</taxon>
        <taxon>Pseudomonadati</taxon>
        <taxon>Bacteroidota</taxon>
        <taxon>Cytophagia</taxon>
        <taxon>Cytophagales</taxon>
        <taxon>Hymenobacteraceae</taxon>
        <taxon>Hymenobacter</taxon>
    </lineage>
</organism>
<dbReference type="EMBL" id="JABKAU010000001">
    <property type="protein sequence ID" value="NVO29675.1"/>
    <property type="molecule type" value="Genomic_DNA"/>
</dbReference>
<name>A0A7Y7PKY6_9BACT</name>
<keyword evidence="2" id="KW-1185">Reference proteome</keyword>
<reference evidence="1 2" key="1">
    <citation type="submission" date="2020-05" db="EMBL/GenBank/DDBJ databases">
        <title>Hymenobacter terrestris sp. nov. and Hymenobacter lapidiphilus sp. nov., isolated from regoliths in Antarctica.</title>
        <authorList>
            <person name="Sedlacek I."/>
            <person name="Pantucek R."/>
            <person name="Zeman M."/>
            <person name="Holochova P."/>
            <person name="Kralova S."/>
            <person name="Stankova E."/>
            <person name="Sedo O."/>
            <person name="Micenkova L."/>
            <person name="Svec P."/>
            <person name="Gupta V."/>
            <person name="Sood U."/>
            <person name="Korpole U.S."/>
            <person name="Lal R."/>
        </authorList>
    </citation>
    <scope>NUCLEOTIDE SEQUENCE [LARGE SCALE GENOMIC DNA]</scope>
    <source>
        <strain evidence="1 2">P5342</strain>
    </source>
</reference>
<dbReference type="Proteomes" id="UP000565521">
    <property type="component" value="Unassembled WGS sequence"/>
</dbReference>
<comment type="caution">
    <text evidence="1">The sequence shown here is derived from an EMBL/GenBank/DDBJ whole genome shotgun (WGS) entry which is preliminary data.</text>
</comment>
<accession>A0A7Y7PKY6</accession>
<gene>
    <name evidence="1" type="ORF">HW554_00535</name>
</gene>
<sequence>MTKQSHQEKIARCLAAILALDEETVQAFCKGNPADKLIRSFTEFSAEGVPLYRREAAKRHYRASVAAYTSGLPAKELYGEHLVPISCSIKKILASDRSEATVLRLLRENEVVLLTKEEAGYIDRSCAKGGMGLKSSLPADGGCRLQAAGIELASETLSNTL</sequence>
<evidence type="ECO:0000313" key="2">
    <source>
        <dbReference type="Proteomes" id="UP000565521"/>
    </source>
</evidence>
<proteinExistence type="predicted"/>
<dbReference type="AlphaFoldDB" id="A0A7Y7PKY6"/>
<protein>
    <submittedName>
        <fullName evidence="1">Uncharacterized protein</fullName>
    </submittedName>
</protein>
<dbReference type="RefSeq" id="WP_176906395.1">
    <property type="nucleotide sequence ID" value="NZ_JABKAU010000001.1"/>
</dbReference>
<evidence type="ECO:0000313" key="1">
    <source>
        <dbReference type="EMBL" id="NVO29675.1"/>
    </source>
</evidence>